<dbReference type="SUPFAM" id="SSF46689">
    <property type="entry name" value="Homeodomain-like"/>
    <property type="match status" value="1"/>
</dbReference>
<dbReference type="InterPro" id="IPR009057">
    <property type="entry name" value="Homeodomain-like_sf"/>
</dbReference>
<organism evidence="5">
    <name type="scientific">bioreactor metagenome</name>
    <dbReference type="NCBI Taxonomy" id="1076179"/>
    <lineage>
        <taxon>unclassified sequences</taxon>
        <taxon>metagenomes</taxon>
        <taxon>ecological metagenomes</taxon>
    </lineage>
</organism>
<accession>A0A644Z3Z5</accession>
<comment type="caution">
    <text evidence="5">The sequence shown here is derived from an EMBL/GenBank/DDBJ whole genome shotgun (WGS) entry which is preliminary data.</text>
</comment>
<gene>
    <name evidence="5" type="ORF">SDC9_81588</name>
</gene>
<dbReference type="InterPro" id="IPR001647">
    <property type="entry name" value="HTH_TetR"/>
</dbReference>
<sequence>MPKTFSESEREYIKERLIDEAKKSLAQHGIRKTTVDELVKRVNIPKGTFYLFYESKERLLFDVILRFNDEVQERLLAEVTALPDVPDAQMLTDVIYRLYKQLDDSFLPRLMLDGELEFFMRTLPPELASLHAEHDADKVRALIDLLPGVRPERAELYSAALRSVFLTLMYKDEIGEALFDDTIRLLIYGVARQLVEESRAGGSAGQTK</sequence>
<dbReference type="GO" id="GO:0000976">
    <property type="term" value="F:transcription cis-regulatory region binding"/>
    <property type="evidence" value="ECO:0007669"/>
    <property type="project" value="TreeGrafter"/>
</dbReference>
<dbReference type="GO" id="GO:0003700">
    <property type="term" value="F:DNA-binding transcription factor activity"/>
    <property type="evidence" value="ECO:0007669"/>
    <property type="project" value="TreeGrafter"/>
</dbReference>
<keyword evidence="1" id="KW-0805">Transcription regulation</keyword>
<evidence type="ECO:0000256" key="2">
    <source>
        <dbReference type="ARBA" id="ARBA00023125"/>
    </source>
</evidence>
<feature type="domain" description="HTH tetR-type" evidence="4">
    <location>
        <begin position="11"/>
        <end position="71"/>
    </location>
</feature>
<dbReference type="InterPro" id="IPR050109">
    <property type="entry name" value="HTH-type_TetR-like_transc_reg"/>
</dbReference>
<protein>
    <recommendedName>
        <fullName evidence="4">HTH tetR-type domain-containing protein</fullName>
    </recommendedName>
</protein>
<dbReference type="Gene3D" id="1.10.357.10">
    <property type="entry name" value="Tetracycline Repressor, domain 2"/>
    <property type="match status" value="1"/>
</dbReference>
<proteinExistence type="predicted"/>
<name>A0A644Z3Z5_9ZZZZ</name>
<evidence type="ECO:0000259" key="4">
    <source>
        <dbReference type="PROSITE" id="PS50977"/>
    </source>
</evidence>
<dbReference type="AlphaFoldDB" id="A0A644Z3Z5"/>
<dbReference type="Pfam" id="PF00440">
    <property type="entry name" value="TetR_N"/>
    <property type="match status" value="1"/>
</dbReference>
<keyword evidence="3" id="KW-0804">Transcription</keyword>
<reference evidence="5" key="1">
    <citation type="submission" date="2019-08" db="EMBL/GenBank/DDBJ databases">
        <authorList>
            <person name="Kucharzyk K."/>
            <person name="Murdoch R.W."/>
            <person name="Higgins S."/>
            <person name="Loffler F."/>
        </authorList>
    </citation>
    <scope>NUCLEOTIDE SEQUENCE</scope>
</reference>
<evidence type="ECO:0000256" key="3">
    <source>
        <dbReference type="ARBA" id="ARBA00023163"/>
    </source>
</evidence>
<evidence type="ECO:0000313" key="5">
    <source>
        <dbReference type="EMBL" id="MPM34998.1"/>
    </source>
</evidence>
<dbReference type="EMBL" id="VSSQ01007148">
    <property type="protein sequence ID" value="MPM34998.1"/>
    <property type="molecule type" value="Genomic_DNA"/>
</dbReference>
<keyword evidence="2" id="KW-0238">DNA-binding</keyword>
<evidence type="ECO:0000256" key="1">
    <source>
        <dbReference type="ARBA" id="ARBA00023015"/>
    </source>
</evidence>
<dbReference type="PROSITE" id="PS50977">
    <property type="entry name" value="HTH_TETR_2"/>
    <property type="match status" value="1"/>
</dbReference>
<dbReference type="PANTHER" id="PTHR30055">
    <property type="entry name" value="HTH-TYPE TRANSCRIPTIONAL REGULATOR RUTR"/>
    <property type="match status" value="1"/>
</dbReference>
<dbReference type="PANTHER" id="PTHR30055:SF234">
    <property type="entry name" value="HTH-TYPE TRANSCRIPTIONAL REGULATOR BETI"/>
    <property type="match status" value="1"/>
</dbReference>